<dbReference type="Gene3D" id="2.40.128.620">
    <property type="match status" value="1"/>
</dbReference>
<name>A0A914QVI9_9BILA</name>
<evidence type="ECO:0000256" key="4">
    <source>
        <dbReference type="SAM" id="Phobius"/>
    </source>
</evidence>
<keyword evidence="4" id="KW-0812">Transmembrane</keyword>
<dbReference type="SUPFAM" id="SSF57424">
    <property type="entry name" value="LDL receptor-like module"/>
    <property type="match status" value="1"/>
</dbReference>
<comment type="caution">
    <text evidence="2">Lacks conserved residue(s) required for the propagation of feature annotation.</text>
</comment>
<accession>A0A914QVI9</accession>
<dbReference type="SMART" id="SM00192">
    <property type="entry name" value="LDLa"/>
    <property type="match status" value="1"/>
</dbReference>
<dbReference type="WBParaSite" id="PDA_v2.g5845.t1">
    <property type="protein sequence ID" value="PDA_v2.g5845.t1"/>
    <property type="gene ID" value="PDA_v2.g5845"/>
</dbReference>
<dbReference type="PROSITE" id="PS50068">
    <property type="entry name" value="LDLRA_2"/>
    <property type="match status" value="1"/>
</dbReference>
<keyword evidence="4" id="KW-0472">Membrane</keyword>
<evidence type="ECO:0000256" key="2">
    <source>
        <dbReference type="PROSITE-ProRule" id="PRU00124"/>
    </source>
</evidence>
<feature type="compositionally biased region" description="Basic and acidic residues" evidence="3">
    <location>
        <begin position="310"/>
        <end position="322"/>
    </location>
</feature>
<dbReference type="AlphaFoldDB" id="A0A914QVI9"/>
<dbReference type="Proteomes" id="UP000887578">
    <property type="component" value="Unplaced"/>
</dbReference>
<evidence type="ECO:0000313" key="5">
    <source>
        <dbReference type="Proteomes" id="UP000887578"/>
    </source>
</evidence>
<sequence>MADCVDDSDEKHCRCRSPADDFDCTAWQKWARRTYEEFSNEPNCIPRSLVCDGVPNCRNGADELPMLCSIVNPIIEDSDTFSISKLFDITKKQPAYIIIIFAILFALLILSIGCCIYCCYRRRKMYQNNKPFFEQYHLHPNASTTLLSTQRTMMTNAAASPHQHFTTARVTMPSNPSSHHQVDIALRTYPCSNTGSDYGYIPSHIHPPQPSSTATYHLHGHGQPPTSTYGYHTLPYNRHYQQQHHNNLQTSYNPHLQIIPSSTTDLLPAPNNGADLNMAFYAPPPSAASLSTYGVVKPAFMPQNITPRKSNRERASSRRLEKASTLGRKSNRQEEDKLKDELFNFSGPPSYSQIGSALECSTPRSDRPPPRTKSGRHQRDRELKIARQQMQQQQQQHREESSSLSSDSESSDLVPSQRLASSLPQQQQGSSSSGPSGAIPPTNSCNHSNSSGSIVKK</sequence>
<reference evidence="6" key="1">
    <citation type="submission" date="2022-11" db="UniProtKB">
        <authorList>
            <consortium name="WormBaseParasite"/>
        </authorList>
    </citation>
    <scope>IDENTIFICATION</scope>
</reference>
<keyword evidence="4" id="KW-1133">Transmembrane helix</keyword>
<dbReference type="CDD" id="cd00112">
    <property type="entry name" value="LDLa"/>
    <property type="match status" value="1"/>
</dbReference>
<proteinExistence type="predicted"/>
<dbReference type="PROSITE" id="PS01209">
    <property type="entry name" value="LDLRA_1"/>
    <property type="match status" value="1"/>
</dbReference>
<keyword evidence="5" id="KW-1185">Reference proteome</keyword>
<feature type="compositionally biased region" description="Polar residues" evidence="3">
    <location>
        <begin position="441"/>
        <end position="457"/>
    </location>
</feature>
<evidence type="ECO:0000313" key="6">
    <source>
        <dbReference type="WBParaSite" id="PDA_v2.g5845.t1"/>
    </source>
</evidence>
<feature type="region of interest" description="Disordered" evidence="3">
    <location>
        <begin position="303"/>
        <end position="457"/>
    </location>
</feature>
<evidence type="ECO:0000256" key="1">
    <source>
        <dbReference type="ARBA" id="ARBA00023157"/>
    </source>
</evidence>
<dbReference type="Pfam" id="PF00057">
    <property type="entry name" value="Ldl_recept_a"/>
    <property type="match status" value="1"/>
</dbReference>
<evidence type="ECO:0000256" key="3">
    <source>
        <dbReference type="SAM" id="MobiDB-lite"/>
    </source>
</evidence>
<protein>
    <submittedName>
        <fullName evidence="6">Uncharacterized protein</fullName>
    </submittedName>
</protein>
<dbReference type="InterPro" id="IPR036055">
    <property type="entry name" value="LDL_receptor-like_sf"/>
</dbReference>
<feature type="transmembrane region" description="Helical" evidence="4">
    <location>
        <begin position="95"/>
        <end position="120"/>
    </location>
</feature>
<organism evidence="5 6">
    <name type="scientific">Panagrolaimus davidi</name>
    <dbReference type="NCBI Taxonomy" id="227884"/>
    <lineage>
        <taxon>Eukaryota</taxon>
        <taxon>Metazoa</taxon>
        <taxon>Ecdysozoa</taxon>
        <taxon>Nematoda</taxon>
        <taxon>Chromadorea</taxon>
        <taxon>Rhabditida</taxon>
        <taxon>Tylenchina</taxon>
        <taxon>Panagrolaimomorpha</taxon>
        <taxon>Panagrolaimoidea</taxon>
        <taxon>Panagrolaimidae</taxon>
        <taxon>Panagrolaimus</taxon>
    </lineage>
</organism>
<dbReference type="InterPro" id="IPR023415">
    <property type="entry name" value="LDLR_class-A_CS"/>
</dbReference>
<feature type="compositionally biased region" description="Basic and acidic residues" evidence="3">
    <location>
        <begin position="331"/>
        <end position="342"/>
    </location>
</feature>
<dbReference type="InterPro" id="IPR002172">
    <property type="entry name" value="LDrepeatLR_classA_rpt"/>
</dbReference>
<keyword evidence="1" id="KW-1015">Disulfide bond</keyword>
<feature type="compositionally biased region" description="Low complexity" evidence="3">
    <location>
        <begin position="419"/>
        <end position="437"/>
    </location>
</feature>